<gene>
    <name evidence="2" type="ORF">OFUS_LOCUS7205</name>
</gene>
<dbReference type="InterPro" id="IPR018490">
    <property type="entry name" value="cNMP-bd_dom_sf"/>
</dbReference>
<dbReference type="Pfam" id="PF00027">
    <property type="entry name" value="cNMP_binding"/>
    <property type="match status" value="1"/>
</dbReference>
<protein>
    <submittedName>
        <fullName evidence="2">Uncharacterized protein</fullName>
    </submittedName>
</protein>
<dbReference type="InterPro" id="IPR014710">
    <property type="entry name" value="RmlC-like_jellyroll"/>
</dbReference>
<feature type="compositionally biased region" description="Polar residues" evidence="1">
    <location>
        <begin position="90"/>
        <end position="104"/>
    </location>
</feature>
<proteinExistence type="predicted"/>
<dbReference type="Gene3D" id="2.60.120.10">
    <property type="entry name" value="Jelly Rolls"/>
    <property type="match status" value="2"/>
</dbReference>
<dbReference type="Proteomes" id="UP000749559">
    <property type="component" value="Unassembled WGS sequence"/>
</dbReference>
<dbReference type="AlphaFoldDB" id="A0A8J1UMK6"/>
<comment type="caution">
    <text evidence="2">The sequence shown here is derived from an EMBL/GenBank/DDBJ whole genome shotgun (WGS) entry which is preliminary data.</text>
</comment>
<dbReference type="CDD" id="cd00038">
    <property type="entry name" value="CAP_ED"/>
    <property type="match status" value="1"/>
</dbReference>
<organism evidence="2 3">
    <name type="scientific">Owenia fusiformis</name>
    <name type="common">Polychaete worm</name>
    <dbReference type="NCBI Taxonomy" id="6347"/>
    <lineage>
        <taxon>Eukaryota</taxon>
        <taxon>Metazoa</taxon>
        <taxon>Spiralia</taxon>
        <taxon>Lophotrochozoa</taxon>
        <taxon>Annelida</taxon>
        <taxon>Polychaeta</taxon>
        <taxon>Sedentaria</taxon>
        <taxon>Canalipalpata</taxon>
        <taxon>Sabellida</taxon>
        <taxon>Oweniida</taxon>
        <taxon>Oweniidae</taxon>
        <taxon>Owenia</taxon>
    </lineage>
</organism>
<dbReference type="InterPro" id="IPR000595">
    <property type="entry name" value="cNMP-bd_dom"/>
</dbReference>
<dbReference type="PANTHER" id="PTHR23011:SF32">
    <property type="entry name" value="CYCLIC NUCLEOTIDE-BINDING DOMAIN-CONTAINING PROTEIN 1"/>
    <property type="match status" value="1"/>
</dbReference>
<sequence>MSLVKLDADKSEETKAISVSKKHHKIPGSANQPVIDYANLDWLMSHPGLRDRKNPESSEEAHQHFMENYRCMFVQPKAKGGLPVHTEMRSTQKLNSNSSLSTVSAGDKTDSEFERPVKKTNPVDEISHDIRDHLSLLHKQRKSENERIVRAEQIKTLRKILRKLSFQRTAAENNQIYKILRTFRLLSTQVSDNVLKELCVVATIDTWKEQDFTVFGNTGFHLILRGSCAPQGFPWVRMIGDPEEDFISPSATPDPQTEGLPKLGVGDCFGTLVKIEGRDPNSRILTVQTLEENCEFLKISTSDYQRVIEQIKQRGQTEKVNLLLSCENYKMWPRQPLVKVANLVRWQDFPANTVLVSEGYVSPFIAIVKSGECHALQQVEVMHTLPNGSKERKLKQVVMGKLHESQSFGEISVLTSDPMKCTIVTGTNVEMGIIEPEQIKDLDDVTITLMQQSSTQTFGDLNTEKVKEEYVEQELKREWNEFKHNIVVEVVNAKGIRPGYGKWAKP</sequence>
<evidence type="ECO:0000313" key="3">
    <source>
        <dbReference type="Proteomes" id="UP000749559"/>
    </source>
</evidence>
<keyword evidence="3" id="KW-1185">Reference proteome</keyword>
<evidence type="ECO:0000256" key="1">
    <source>
        <dbReference type="SAM" id="MobiDB-lite"/>
    </source>
</evidence>
<feature type="region of interest" description="Disordered" evidence="1">
    <location>
        <begin position="90"/>
        <end position="115"/>
    </location>
</feature>
<evidence type="ECO:0000313" key="2">
    <source>
        <dbReference type="EMBL" id="CAH1780517.1"/>
    </source>
</evidence>
<reference evidence="2" key="1">
    <citation type="submission" date="2022-03" db="EMBL/GenBank/DDBJ databases">
        <authorList>
            <person name="Martin C."/>
        </authorList>
    </citation>
    <scope>NUCLEOTIDE SEQUENCE</scope>
</reference>
<dbReference type="PANTHER" id="PTHR23011">
    <property type="entry name" value="CYCLIC NUCLEOTIDE-BINDING DOMAIN CONTAINING PROTEIN"/>
    <property type="match status" value="1"/>
</dbReference>
<dbReference type="EMBL" id="CAIIXF020000003">
    <property type="protein sequence ID" value="CAH1780517.1"/>
    <property type="molecule type" value="Genomic_DNA"/>
</dbReference>
<dbReference type="PROSITE" id="PS50042">
    <property type="entry name" value="CNMP_BINDING_3"/>
    <property type="match status" value="1"/>
</dbReference>
<dbReference type="SUPFAM" id="SSF51206">
    <property type="entry name" value="cAMP-binding domain-like"/>
    <property type="match status" value="2"/>
</dbReference>
<accession>A0A8J1UMK6</accession>
<dbReference type="OrthoDB" id="5966510at2759"/>
<name>A0A8J1UMK6_OWEFU</name>